<dbReference type="Proteomes" id="UP000069620">
    <property type="component" value="Unassembled WGS sequence"/>
</dbReference>
<dbReference type="AlphaFoldDB" id="A0A100W655"/>
<feature type="compositionally biased region" description="Basic residues" evidence="1">
    <location>
        <begin position="43"/>
        <end position="53"/>
    </location>
</feature>
<reference evidence="3" key="1">
    <citation type="journal article" date="2016" name="Genome Announc.">
        <title>Draft Genome Sequences of Five Rapidly Growing Mycobacterium Species, M. thermoresistibile, M. fortuitum subsp. acetamidolyticum, M. canariasense, M. brisbanense, and M. novocastrense.</title>
        <authorList>
            <person name="Katahira K."/>
            <person name="Ogura Y."/>
            <person name="Gotoh Y."/>
            <person name="Hayashi T."/>
        </authorList>
    </citation>
    <scope>NUCLEOTIDE SEQUENCE [LARGE SCALE GENOMIC DNA]</scope>
    <source>
        <strain evidence="3">JCM15654</strain>
    </source>
</reference>
<evidence type="ECO:0000313" key="2">
    <source>
        <dbReference type="EMBL" id="GAS92336.1"/>
    </source>
</evidence>
<reference evidence="3" key="2">
    <citation type="submission" date="2016-02" db="EMBL/GenBank/DDBJ databases">
        <title>Draft genome sequence of five rapidly growing Mycobacterium species.</title>
        <authorList>
            <person name="Katahira K."/>
            <person name="Gotou Y."/>
            <person name="Iida K."/>
            <person name="Ogura Y."/>
            <person name="Hayashi T."/>
        </authorList>
    </citation>
    <scope>NUCLEOTIDE SEQUENCE [LARGE SCALE GENOMIC DNA]</scope>
    <source>
        <strain evidence="3">JCM15654</strain>
    </source>
</reference>
<dbReference type="STRING" id="146020.RMCB_6432"/>
<dbReference type="EMBL" id="BCSX01000054">
    <property type="protein sequence ID" value="GAS92336.1"/>
    <property type="molecule type" value="Genomic_DNA"/>
</dbReference>
<comment type="caution">
    <text evidence="2">The sequence shown here is derived from an EMBL/GenBank/DDBJ whole genome shotgun (WGS) entry which is preliminary data.</text>
</comment>
<evidence type="ECO:0000256" key="1">
    <source>
        <dbReference type="SAM" id="MobiDB-lite"/>
    </source>
</evidence>
<evidence type="ECO:0000313" key="3">
    <source>
        <dbReference type="Proteomes" id="UP000069620"/>
    </source>
</evidence>
<keyword evidence="3" id="KW-1185">Reference proteome</keyword>
<proteinExistence type="predicted"/>
<gene>
    <name evidence="2" type="ORF">RMCB_6432</name>
</gene>
<organism evidence="2 3">
    <name type="scientific">Mycolicibacterium brisbanense</name>
    <dbReference type="NCBI Taxonomy" id="146020"/>
    <lineage>
        <taxon>Bacteria</taxon>
        <taxon>Bacillati</taxon>
        <taxon>Actinomycetota</taxon>
        <taxon>Actinomycetes</taxon>
        <taxon>Mycobacteriales</taxon>
        <taxon>Mycobacteriaceae</taxon>
        <taxon>Mycolicibacterium</taxon>
    </lineage>
</organism>
<name>A0A100W655_9MYCO</name>
<feature type="region of interest" description="Disordered" evidence="1">
    <location>
        <begin position="24"/>
        <end position="53"/>
    </location>
</feature>
<accession>A0A100W655</accession>
<protein>
    <submittedName>
        <fullName evidence="2">Putative dimethyl sulfoxide reductase subunit A</fullName>
    </submittedName>
</protein>
<sequence length="103" mass="11491">MIAETVNVVIDELCHRCGRGRQSAEVISEESNGAERVPETFHPGHRATRSCPFRKRHRQSLLQIEGHRHPGEIEILNGGTIMVKAPHRQSVWLQSMGCQSLGG</sequence>